<reference evidence="2" key="1">
    <citation type="submission" date="2020-06" db="EMBL/GenBank/DDBJ databases">
        <title>WGS assembly of Ceratodon purpureus strain R40.</title>
        <authorList>
            <person name="Carey S.B."/>
            <person name="Jenkins J."/>
            <person name="Shu S."/>
            <person name="Lovell J.T."/>
            <person name="Sreedasyam A."/>
            <person name="Maumus F."/>
            <person name="Tiley G.P."/>
            <person name="Fernandez-Pozo N."/>
            <person name="Barry K."/>
            <person name="Chen C."/>
            <person name="Wang M."/>
            <person name="Lipzen A."/>
            <person name="Daum C."/>
            <person name="Saski C.A."/>
            <person name="Payton A.C."/>
            <person name="Mcbreen J.C."/>
            <person name="Conrad R.E."/>
            <person name="Kollar L.M."/>
            <person name="Olsson S."/>
            <person name="Huttunen S."/>
            <person name="Landis J.B."/>
            <person name="Wickett N.J."/>
            <person name="Johnson M.G."/>
            <person name="Rensing S.A."/>
            <person name="Grimwood J."/>
            <person name="Schmutz J."/>
            <person name="Mcdaniel S.F."/>
        </authorList>
    </citation>
    <scope>NUCLEOTIDE SEQUENCE</scope>
    <source>
        <strain evidence="2">R40</strain>
    </source>
</reference>
<evidence type="ECO:0000256" key="1">
    <source>
        <dbReference type="SAM" id="MobiDB-lite"/>
    </source>
</evidence>
<evidence type="ECO:0000313" key="2">
    <source>
        <dbReference type="EMBL" id="KAG0580097.1"/>
    </source>
</evidence>
<feature type="region of interest" description="Disordered" evidence="1">
    <location>
        <begin position="40"/>
        <end position="63"/>
    </location>
</feature>
<keyword evidence="3" id="KW-1185">Reference proteome</keyword>
<organism evidence="2 3">
    <name type="scientific">Ceratodon purpureus</name>
    <name type="common">Fire moss</name>
    <name type="synonym">Dicranum purpureum</name>
    <dbReference type="NCBI Taxonomy" id="3225"/>
    <lineage>
        <taxon>Eukaryota</taxon>
        <taxon>Viridiplantae</taxon>
        <taxon>Streptophyta</taxon>
        <taxon>Embryophyta</taxon>
        <taxon>Bryophyta</taxon>
        <taxon>Bryophytina</taxon>
        <taxon>Bryopsida</taxon>
        <taxon>Dicranidae</taxon>
        <taxon>Pseudoditrichales</taxon>
        <taxon>Ditrichaceae</taxon>
        <taxon>Ceratodon</taxon>
    </lineage>
</organism>
<proteinExistence type="predicted"/>
<name>A0A8T0IAY2_CERPU</name>
<gene>
    <name evidence="2" type="ORF">KC19_4G146800</name>
</gene>
<dbReference type="Proteomes" id="UP000822688">
    <property type="component" value="Chromosome 4"/>
</dbReference>
<protein>
    <submittedName>
        <fullName evidence="2">Uncharacterized protein</fullName>
    </submittedName>
</protein>
<dbReference type="EMBL" id="CM026424">
    <property type="protein sequence ID" value="KAG0580097.1"/>
    <property type="molecule type" value="Genomic_DNA"/>
</dbReference>
<evidence type="ECO:0000313" key="3">
    <source>
        <dbReference type="Proteomes" id="UP000822688"/>
    </source>
</evidence>
<accession>A0A8T0IAY2</accession>
<sequence>MGIPKTNVSKQMYQEIGAAFFSLLAALFIKERSDGLISVDSKRPSDPIPAVSSLNTPRMAEPPSEVQFSDHEVKNLSVDDNLPSAPVPAVNPMNIPRVTETLSEDQLQLPMKLLELRDKARKNPDVLEHNLSILFKKDNSWAVTPLVT</sequence>
<comment type="caution">
    <text evidence="2">The sequence shown here is derived from an EMBL/GenBank/DDBJ whole genome shotgun (WGS) entry which is preliminary data.</text>
</comment>
<dbReference type="AlphaFoldDB" id="A0A8T0IAY2"/>